<name>A0AA42J1D3_9FIRM</name>
<keyword evidence="2" id="KW-1185">Reference proteome</keyword>
<dbReference type="AlphaFoldDB" id="A0AA42J1D3"/>
<dbReference type="Proteomes" id="UP001169242">
    <property type="component" value="Unassembled WGS sequence"/>
</dbReference>
<reference evidence="1" key="1">
    <citation type="journal article" date="2023" name="Int. J. Syst. Evol. Microbiol.">
        <title>&lt;i&gt;Holtiella tumoricola&lt;/i&gt; gen. nov. sp. nov., isolated from a human clinical sample.</title>
        <authorList>
            <person name="Allen-Vercoe E."/>
            <person name="Daigneault M.C."/>
            <person name="Vancuren S.J."/>
            <person name="Cochrane K."/>
            <person name="O'Neal L.L."/>
            <person name="Sankaranarayanan K."/>
            <person name="Lawson P.A."/>
        </authorList>
    </citation>
    <scope>NUCLEOTIDE SEQUENCE</scope>
    <source>
        <strain evidence="1">CC70A</strain>
    </source>
</reference>
<evidence type="ECO:0000313" key="1">
    <source>
        <dbReference type="EMBL" id="MDA3732364.1"/>
    </source>
</evidence>
<dbReference type="RefSeq" id="WP_271012544.1">
    <property type="nucleotide sequence ID" value="NZ_JAQIFT010000047.1"/>
</dbReference>
<evidence type="ECO:0000313" key="2">
    <source>
        <dbReference type="Proteomes" id="UP001169242"/>
    </source>
</evidence>
<sequence>MKRFKPYQSKGNAKSIAKMTIEVADKIAQEKVQRDREAFGNIAIRTIVAASMITLHDEFGFGSQRLQRYQDRMEEHLECINSGVITLQELEETTKRMEEKANLNLKEKTEYTEWREGKMNNLR</sequence>
<gene>
    <name evidence="1" type="ORF">PBV87_12785</name>
</gene>
<comment type="caution">
    <text evidence="1">The sequence shown here is derived from an EMBL/GenBank/DDBJ whole genome shotgun (WGS) entry which is preliminary data.</text>
</comment>
<proteinExistence type="predicted"/>
<organism evidence="1 2">
    <name type="scientific">Holtiella tumoricola</name>
    <dbReference type="NCBI Taxonomy" id="3018743"/>
    <lineage>
        <taxon>Bacteria</taxon>
        <taxon>Bacillati</taxon>
        <taxon>Bacillota</taxon>
        <taxon>Clostridia</taxon>
        <taxon>Lachnospirales</taxon>
        <taxon>Cellulosilyticaceae</taxon>
        <taxon>Holtiella</taxon>
    </lineage>
</organism>
<dbReference type="EMBL" id="JAQIFT010000047">
    <property type="protein sequence ID" value="MDA3732364.1"/>
    <property type="molecule type" value="Genomic_DNA"/>
</dbReference>
<protein>
    <submittedName>
        <fullName evidence="1">Uncharacterized protein</fullName>
    </submittedName>
</protein>
<accession>A0AA42J1D3</accession>